<keyword evidence="3" id="KW-0677">Repeat</keyword>
<dbReference type="GO" id="GO:0051539">
    <property type="term" value="F:4 iron, 4 sulfur cluster binding"/>
    <property type="evidence" value="ECO:0007669"/>
    <property type="project" value="UniProtKB-KW"/>
</dbReference>
<evidence type="ECO:0000256" key="2">
    <source>
        <dbReference type="ARBA" id="ARBA00022723"/>
    </source>
</evidence>
<evidence type="ECO:0000313" key="9">
    <source>
        <dbReference type="EMBL" id="PKQ78965.1"/>
    </source>
</evidence>
<evidence type="ECO:0000256" key="4">
    <source>
        <dbReference type="ARBA" id="ARBA00023004"/>
    </source>
</evidence>
<sequence>MNSFVIADPSLCIGCRTCEVACAVSHQSTSCTGTVEREGGLRLAIEDGHLVSKDSYFQPRLKVIVGSKVTTPVLCRQCEDKPCAVACPNNAIVTEDGCIKVLQERCIGCKSCVVACPYGAMAVVVKEVAPAAGALFKRPQTKAQALKCDLCRHREAGPACVEVCPTQALRLVTPESLGELNRQKQLASAEAMAVCQRQPVLAQG</sequence>
<dbReference type="InterPro" id="IPR017900">
    <property type="entry name" value="4Fe4S_Fe_S_CS"/>
</dbReference>
<dbReference type="EMBL" id="NQMM01000026">
    <property type="protein sequence ID" value="PKQ78965.1"/>
    <property type="molecule type" value="Genomic_DNA"/>
</dbReference>
<keyword evidence="11" id="KW-1185">Reference proteome</keyword>
<keyword evidence="4" id="KW-0408">Iron</keyword>
<dbReference type="PROSITE" id="PS00198">
    <property type="entry name" value="4FE4S_FER_1"/>
    <property type="match status" value="1"/>
</dbReference>
<evidence type="ECO:0000256" key="1">
    <source>
        <dbReference type="ARBA" id="ARBA00022485"/>
    </source>
</evidence>
<dbReference type="CDD" id="cd10554">
    <property type="entry name" value="HycB_like"/>
    <property type="match status" value="1"/>
</dbReference>
<keyword evidence="5" id="KW-0411">Iron-sulfur</keyword>
<organism evidence="7 10">
    <name type="scientific">Aeromonas sobria</name>
    <dbReference type="NCBI Taxonomy" id="646"/>
    <lineage>
        <taxon>Bacteria</taxon>
        <taxon>Pseudomonadati</taxon>
        <taxon>Pseudomonadota</taxon>
        <taxon>Gammaproteobacteria</taxon>
        <taxon>Aeromonadales</taxon>
        <taxon>Aeromonadaceae</taxon>
        <taxon>Aeromonas</taxon>
    </lineage>
</organism>
<protein>
    <submittedName>
        <fullName evidence="7">Electron transporter HydN</fullName>
    </submittedName>
</protein>
<gene>
    <name evidence="8" type="ORF">AOX56_04735</name>
    <name evidence="7" type="ORF">BJD16_00270</name>
    <name evidence="9" type="ORF">CJP16_09430</name>
</gene>
<dbReference type="AlphaFoldDB" id="A0A1S2DA74"/>
<evidence type="ECO:0000256" key="3">
    <source>
        <dbReference type="ARBA" id="ARBA00022737"/>
    </source>
</evidence>
<keyword evidence="2" id="KW-0479">Metal-binding</keyword>
<dbReference type="Proteomes" id="UP000233467">
    <property type="component" value="Unassembled WGS sequence"/>
</dbReference>
<comment type="caution">
    <text evidence="7">The sequence shown here is derived from an EMBL/GenBank/DDBJ whole genome shotgun (WGS) entry which is preliminary data.</text>
</comment>
<dbReference type="SUPFAM" id="SSF54862">
    <property type="entry name" value="4Fe-4S ferredoxins"/>
    <property type="match status" value="1"/>
</dbReference>
<feature type="domain" description="4Fe-4S ferredoxin-type" evidence="6">
    <location>
        <begin position="97"/>
        <end position="126"/>
    </location>
</feature>
<dbReference type="Pfam" id="PF13247">
    <property type="entry name" value="Fer4_11"/>
    <property type="match status" value="1"/>
</dbReference>
<dbReference type="Gene3D" id="3.30.70.20">
    <property type="match status" value="2"/>
</dbReference>
<dbReference type="InterPro" id="IPR017896">
    <property type="entry name" value="4Fe4S_Fe-S-bd"/>
</dbReference>
<dbReference type="PANTHER" id="PTHR42859">
    <property type="entry name" value="OXIDOREDUCTASE"/>
    <property type="match status" value="1"/>
</dbReference>
<reference evidence="11 12" key="2">
    <citation type="journal article" date="2017" name="Front. Microbiol.">
        <title>Strong Genomic and Phenotypic Heterogeneity in the Aeromonas sobria Species Complex.</title>
        <authorList>
            <person name="Gauthier J."/>
            <person name="Vincent A.T."/>
            <person name="Charette S.J."/>
            <person name="Derome N."/>
        </authorList>
    </citation>
    <scope>NUCLEOTIDE SEQUENCE [LARGE SCALE GENOMIC DNA]</scope>
    <source>
        <strain evidence="8 12">JF2635</strain>
        <strain evidence="9 11">TM18</strain>
    </source>
</reference>
<dbReference type="OrthoDB" id="9779457at2"/>
<dbReference type="InterPro" id="IPR050294">
    <property type="entry name" value="RnfB_subfamily"/>
</dbReference>
<dbReference type="Pfam" id="PF12800">
    <property type="entry name" value="Fer4_4"/>
    <property type="match status" value="1"/>
</dbReference>
<dbReference type="EMBL" id="MKFU01000001">
    <property type="protein sequence ID" value="OHY96731.1"/>
    <property type="molecule type" value="Genomic_DNA"/>
</dbReference>
<dbReference type="PANTHER" id="PTHR42859:SF17">
    <property type="entry name" value="ELECTRON TRANSPORT PROTEIN HYDN-RELATED"/>
    <property type="match status" value="1"/>
</dbReference>
<dbReference type="RefSeq" id="WP_042023801.1">
    <property type="nucleotide sequence ID" value="NZ_CAWNSS010000056.1"/>
</dbReference>
<dbReference type="EMBL" id="LJZX01000056">
    <property type="protein sequence ID" value="PKQ74198.1"/>
    <property type="molecule type" value="Genomic_DNA"/>
</dbReference>
<evidence type="ECO:0000256" key="5">
    <source>
        <dbReference type="ARBA" id="ARBA00023014"/>
    </source>
</evidence>
<evidence type="ECO:0000313" key="10">
    <source>
        <dbReference type="Proteomes" id="UP000179934"/>
    </source>
</evidence>
<proteinExistence type="predicted"/>
<dbReference type="GeneID" id="58924094"/>
<accession>A0A1S2DA74</accession>
<evidence type="ECO:0000259" key="6">
    <source>
        <dbReference type="PROSITE" id="PS51379"/>
    </source>
</evidence>
<dbReference type="PROSITE" id="PS51379">
    <property type="entry name" value="4FE4S_FER_2"/>
    <property type="match status" value="2"/>
</dbReference>
<name>A0A1S2DA74_AERSO</name>
<evidence type="ECO:0000313" key="12">
    <source>
        <dbReference type="Proteomes" id="UP000233526"/>
    </source>
</evidence>
<evidence type="ECO:0000313" key="11">
    <source>
        <dbReference type="Proteomes" id="UP000233467"/>
    </source>
</evidence>
<evidence type="ECO:0000313" key="8">
    <source>
        <dbReference type="EMBL" id="PKQ74198.1"/>
    </source>
</evidence>
<dbReference type="GO" id="GO:0046872">
    <property type="term" value="F:metal ion binding"/>
    <property type="evidence" value="ECO:0007669"/>
    <property type="project" value="UniProtKB-KW"/>
</dbReference>
<evidence type="ECO:0000313" key="7">
    <source>
        <dbReference type="EMBL" id="OHY96731.1"/>
    </source>
</evidence>
<dbReference type="STRING" id="646.BJD16_00270"/>
<dbReference type="Proteomes" id="UP000233526">
    <property type="component" value="Unassembled WGS sequence"/>
</dbReference>
<keyword evidence="1" id="KW-0004">4Fe-4S</keyword>
<feature type="domain" description="4Fe-4S ferredoxin-type" evidence="6">
    <location>
        <begin position="2"/>
        <end position="32"/>
    </location>
</feature>
<dbReference type="Proteomes" id="UP000179934">
    <property type="component" value="Unassembled WGS sequence"/>
</dbReference>
<reference evidence="7 10" key="1">
    <citation type="submission" date="2016-09" db="EMBL/GenBank/DDBJ databases">
        <title>Draft Genome Sequence of Aeromonas sobria Strain 08005, Isolated from Sick Rana catesbeiana.</title>
        <authorList>
            <person name="Yang Q."/>
        </authorList>
    </citation>
    <scope>NUCLEOTIDE SEQUENCE [LARGE SCALE GENOMIC DNA]</scope>
    <source>
        <strain evidence="7 10">08005</strain>
    </source>
</reference>